<evidence type="ECO:0000256" key="3">
    <source>
        <dbReference type="ARBA" id="ARBA00022448"/>
    </source>
</evidence>
<reference evidence="9 10" key="2">
    <citation type="journal article" date="2021" name="Int. J. Syst. Evol. Microbiol.">
        <title>Roseibium litorale sp. nov., isolated from a tidal flat sediment and proposal for the reclassification of Labrenzia polysiphoniae as Roseibium polysiphoniae comb. nov.</title>
        <authorList>
            <person name="Liu Y."/>
            <person name="Pei T."/>
            <person name="Du J."/>
            <person name="Chao M."/>
            <person name="Deng M.R."/>
            <person name="Zhu H."/>
        </authorList>
    </citation>
    <scope>NUCLEOTIDE SEQUENCE [LARGE SCALE GENOMIC DNA]</scope>
    <source>
        <strain evidence="9 10">4C16A</strain>
    </source>
</reference>
<feature type="transmembrane region" description="Helical" evidence="8">
    <location>
        <begin position="185"/>
        <end position="211"/>
    </location>
</feature>
<evidence type="ECO:0000256" key="8">
    <source>
        <dbReference type="RuleBase" id="RU363041"/>
    </source>
</evidence>
<sequence length="254" mass="26117">MFSDLLPAAISPLSALVLILSSFAASALTAAVGLGGGVALIAVMANLMPPLALVPVHGLVQLGSNGGRAIVQRRYIDPAIAAWFAGGAIVGAALGGYLAVSIPAAWLRIGIAGFVLWTVWGRVPKLGHARKQAMGIAGFIGTSLSMFFGATGPIGGSVLSTLGLTRHQFVANQAVTSLTMHVCKVAAFGFLGFAFGPWIGLIVLMITSGFLGTLAGTRMLGRMQEETFRKGFKLVMTLLAANLIWQALPGLSGS</sequence>
<evidence type="ECO:0000256" key="2">
    <source>
        <dbReference type="ARBA" id="ARBA00009142"/>
    </source>
</evidence>
<dbReference type="Pfam" id="PF01925">
    <property type="entry name" value="TauE"/>
    <property type="match status" value="1"/>
</dbReference>
<keyword evidence="7 8" id="KW-0472">Membrane</keyword>
<dbReference type="PANTHER" id="PTHR30269">
    <property type="entry name" value="TRANSMEMBRANE PROTEIN YFCA"/>
    <property type="match status" value="1"/>
</dbReference>
<keyword evidence="10" id="KW-1185">Reference proteome</keyword>
<comment type="caution">
    <text evidence="9">The sequence shown here is derived from an EMBL/GenBank/DDBJ whole genome shotgun (WGS) entry which is preliminary data.</text>
</comment>
<keyword evidence="3" id="KW-0813">Transport</keyword>
<gene>
    <name evidence="9" type="ORF">IG616_10765</name>
</gene>
<evidence type="ECO:0000256" key="6">
    <source>
        <dbReference type="ARBA" id="ARBA00022989"/>
    </source>
</evidence>
<evidence type="ECO:0000256" key="1">
    <source>
        <dbReference type="ARBA" id="ARBA00004651"/>
    </source>
</evidence>
<reference evidence="10" key="1">
    <citation type="submission" date="2020-09" db="EMBL/GenBank/DDBJ databases">
        <title>The genome sequence of strain Labrenzia suaedae 4C16A.</title>
        <authorList>
            <person name="Liu Y."/>
        </authorList>
    </citation>
    <scope>NUCLEOTIDE SEQUENCE [LARGE SCALE GENOMIC DNA]</scope>
    <source>
        <strain evidence="10">4C16A</strain>
    </source>
</reference>
<keyword evidence="5 8" id="KW-0812">Transmembrane</keyword>
<evidence type="ECO:0000313" key="9">
    <source>
        <dbReference type="EMBL" id="MBD8892033.1"/>
    </source>
</evidence>
<dbReference type="InterPro" id="IPR002781">
    <property type="entry name" value="TM_pro_TauE-like"/>
</dbReference>
<dbReference type="RefSeq" id="WP_192148164.1">
    <property type="nucleotide sequence ID" value="NZ_JACYXI010000006.1"/>
</dbReference>
<dbReference type="InterPro" id="IPR052017">
    <property type="entry name" value="TSUP"/>
</dbReference>
<dbReference type="EMBL" id="JACYXI010000006">
    <property type="protein sequence ID" value="MBD8892033.1"/>
    <property type="molecule type" value="Genomic_DNA"/>
</dbReference>
<feature type="transmembrane region" description="Helical" evidence="8">
    <location>
        <begin position="231"/>
        <end position="248"/>
    </location>
</feature>
<comment type="subcellular location">
    <subcellularLocation>
        <location evidence="1 8">Cell membrane</location>
        <topology evidence="1 8">Multi-pass membrane protein</topology>
    </subcellularLocation>
</comment>
<evidence type="ECO:0000256" key="5">
    <source>
        <dbReference type="ARBA" id="ARBA00022692"/>
    </source>
</evidence>
<keyword evidence="4 8" id="KW-1003">Cell membrane</keyword>
<feature type="transmembrane region" description="Helical" evidence="8">
    <location>
        <begin position="39"/>
        <end position="60"/>
    </location>
</feature>
<organism evidence="9 10">
    <name type="scientific">Roseibium litorale</name>
    <dbReference type="NCBI Taxonomy" id="2803841"/>
    <lineage>
        <taxon>Bacteria</taxon>
        <taxon>Pseudomonadati</taxon>
        <taxon>Pseudomonadota</taxon>
        <taxon>Alphaproteobacteria</taxon>
        <taxon>Hyphomicrobiales</taxon>
        <taxon>Stappiaceae</taxon>
        <taxon>Roseibium</taxon>
    </lineage>
</organism>
<evidence type="ECO:0000256" key="4">
    <source>
        <dbReference type="ARBA" id="ARBA00022475"/>
    </source>
</evidence>
<dbReference type="Proteomes" id="UP000632063">
    <property type="component" value="Unassembled WGS sequence"/>
</dbReference>
<feature type="transmembrane region" description="Helical" evidence="8">
    <location>
        <begin position="80"/>
        <end position="99"/>
    </location>
</feature>
<evidence type="ECO:0000256" key="7">
    <source>
        <dbReference type="ARBA" id="ARBA00023136"/>
    </source>
</evidence>
<feature type="transmembrane region" description="Helical" evidence="8">
    <location>
        <begin position="135"/>
        <end position="154"/>
    </location>
</feature>
<comment type="similarity">
    <text evidence="2 8">Belongs to the 4-toluene sulfonate uptake permease (TSUP) (TC 2.A.102) family.</text>
</comment>
<proteinExistence type="inferred from homology"/>
<accession>A0ABR9CMV8</accession>
<keyword evidence="6 8" id="KW-1133">Transmembrane helix</keyword>
<feature type="transmembrane region" description="Helical" evidence="8">
    <location>
        <begin position="105"/>
        <end position="123"/>
    </location>
</feature>
<evidence type="ECO:0000313" key="10">
    <source>
        <dbReference type="Proteomes" id="UP000632063"/>
    </source>
</evidence>
<protein>
    <recommendedName>
        <fullName evidence="8">Probable membrane transporter protein</fullName>
    </recommendedName>
</protein>
<name>A0ABR9CMV8_9HYPH</name>
<dbReference type="PANTHER" id="PTHR30269:SF37">
    <property type="entry name" value="MEMBRANE TRANSPORTER PROTEIN"/>
    <property type="match status" value="1"/>
</dbReference>